<feature type="transmembrane region" description="Helical" evidence="1">
    <location>
        <begin position="60"/>
        <end position="93"/>
    </location>
</feature>
<evidence type="ECO:0000256" key="1">
    <source>
        <dbReference type="SAM" id="Phobius"/>
    </source>
</evidence>
<organism evidence="2 3">
    <name type="scientific">Nostocoides japonicum T1-X7</name>
    <dbReference type="NCBI Taxonomy" id="1194083"/>
    <lineage>
        <taxon>Bacteria</taxon>
        <taxon>Bacillati</taxon>
        <taxon>Actinomycetota</taxon>
        <taxon>Actinomycetes</taxon>
        <taxon>Micrococcales</taxon>
        <taxon>Intrasporangiaceae</taxon>
        <taxon>Nostocoides</taxon>
    </lineage>
</organism>
<dbReference type="STRING" id="1194083.BN12_2130003"/>
<gene>
    <name evidence="2" type="ORF">BN12_2130003</name>
</gene>
<reference evidence="2 3" key="1">
    <citation type="journal article" date="2013" name="ISME J.">
        <title>A metabolic model for members of the genus Tetrasphaera involved in enhanced biological phosphorus removal.</title>
        <authorList>
            <person name="Kristiansen R."/>
            <person name="Nguyen H.T.T."/>
            <person name="Saunders A.M."/>
            <person name="Nielsen J.L."/>
            <person name="Wimmer R."/>
            <person name="Le V.Q."/>
            <person name="McIlroy S.J."/>
            <person name="Petrovski S."/>
            <person name="Seviour R.J."/>
            <person name="Calteau A."/>
            <person name="Nielsen K.L."/>
            <person name="Nielsen P.H."/>
        </authorList>
    </citation>
    <scope>NUCLEOTIDE SEQUENCE [LARGE SCALE GENOMIC DNA]</scope>
    <source>
        <strain evidence="2 3">T1-X7</strain>
    </source>
</reference>
<comment type="caution">
    <text evidence="2">The sequence shown here is derived from an EMBL/GenBank/DDBJ whole genome shotgun (WGS) entry which is preliminary data.</text>
</comment>
<proteinExistence type="predicted"/>
<sequence>MQNVIVGILALVVGGALALRGYVALRLLIAVWGALFGFFLGAGLVAGFTDAGFLAATLGWVAGIVLALVFGAIAYLYYAVSIVIGMAGIGFALGTGFMAALHVEWSWFTVLVGIVVGVLLAALTIVADLPSVFLVVLSALGGAVVVVFGLMALFGIVDTADFTTGEVTARLSMSWWWYAVYLAVALAGVVAQARHLSGFRGTVRDQWSNSNASSAPGRV</sequence>
<evidence type="ECO:0000313" key="3">
    <source>
        <dbReference type="Proteomes" id="UP000035721"/>
    </source>
</evidence>
<dbReference type="RefSeq" id="WP_200901247.1">
    <property type="nucleotide sequence ID" value="NZ_HF570958.1"/>
</dbReference>
<keyword evidence="1" id="KW-0472">Membrane</keyword>
<name>A0A077LUV6_9MICO</name>
<keyword evidence="1" id="KW-1133">Transmembrane helix</keyword>
<keyword evidence="1" id="KW-0812">Transmembrane</keyword>
<dbReference type="EMBL" id="CAJB01000128">
    <property type="protein sequence ID" value="CCH77678.1"/>
    <property type="molecule type" value="Genomic_DNA"/>
</dbReference>
<dbReference type="AlphaFoldDB" id="A0A077LUV6"/>
<accession>A0A077LUV6</accession>
<dbReference type="Proteomes" id="UP000035721">
    <property type="component" value="Unassembled WGS sequence"/>
</dbReference>
<evidence type="ECO:0000313" key="2">
    <source>
        <dbReference type="EMBL" id="CCH77678.1"/>
    </source>
</evidence>
<feature type="transmembrane region" description="Helical" evidence="1">
    <location>
        <begin position="133"/>
        <end position="155"/>
    </location>
</feature>
<feature type="transmembrane region" description="Helical" evidence="1">
    <location>
        <begin position="175"/>
        <end position="193"/>
    </location>
</feature>
<feature type="transmembrane region" description="Helical" evidence="1">
    <location>
        <begin position="105"/>
        <end position="126"/>
    </location>
</feature>
<feature type="transmembrane region" description="Helical" evidence="1">
    <location>
        <begin position="28"/>
        <end position="48"/>
    </location>
</feature>
<protein>
    <submittedName>
        <fullName evidence="2">Putative Oligopeptide transporters, OPT superfamily</fullName>
    </submittedName>
</protein>
<keyword evidence="3" id="KW-1185">Reference proteome</keyword>